<evidence type="ECO:0000313" key="1">
    <source>
        <dbReference type="EMBL" id="QQV75025.1"/>
    </source>
</evidence>
<gene>
    <name evidence="1" type="ORF">H6P87_00570</name>
</gene>
<reference evidence="1 2" key="1">
    <citation type="journal article" date="2021" name="Int. J. Syst. Evol. Microbiol.">
        <title>Characterization of a novel transitional group Rickettsia species (Rickettsia tillamookensis sp. nov.) from the western black-legged tick, Ixodes pacificus.</title>
        <authorList>
            <person name="Gauthier D.T."/>
            <person name="Karpathy S.E."/>
            <person name="Grizzard S.L."/>
            <person name="Batra D."/>
            <person name="Rowe L.A."/>
            <person name="Paddock C.D."/>
        </authorList>
    </citation>
    <scope>NUCLEOTIDE SEQUENCE [LARGE SCALE GENOMIC DNA]</scope>
    <source>
        <strain evidence="1 2">Tillamook 23</strain>
    </source>
</reference>
<proteinExistence type="predicted"/>
<sequence length="83" mass="9814">MTIQKKELNILCNLHGIGVIELNIDKPLESYIRIPAKERPEVDWNTANRLAEENKDFRNYIEKIRHFYKTSHSGYLKPNTQSE</sequence>
<dbReference type="EMBL" id="CP060138">
    <property type="protein sequence ID" value="QQV75025.1"/>
    <property type="molecule type" value="Genomic_DNA"/>
</dbReference>
<protein>
    <submittedName>
        <fullName evidence="1">Uncharacterized protein</fullName>
    </submittedName>
</protein>
<keyword evidence="2" id="KW-1185">Reference proteome</keyword>
<evidence type="ECO:0000313" key="2">
    <source>
        <dbReference type="Proteomes" id="UP000595296"/>
    </source>
</evidence>
<dbReference type="RefSeq" id="WP_202069963.1">
    <property type="nucleotide sequence ID" value="NZ_CP060138.2"/>
</dbReference>
<name>A0A9E6SQI2_9RICK</name>
<organism evidence="1 2">
    <name type="scientific">Rickettsia tillamookensis</name>
    <dbReference type="NCBI Taxonomy" id="2761623"/>
    <lineage>
        <taxon>Bacteria</taxon>
        <taxon>Pseudomonadati</taxon>
        <taxon>Pseudomonadota</taxon>
        <taxon>Alphaproteobacteria</taxon>
        <taxon>Rickettsiales</taxon>
        <taxon>Rickettsiaceae</taxon>
        <taxon>Rickettsieae</taxon>
        <taxon>Rickettsia</taxon>
        <taxon>spotted fever group</taxon>
    </lineage>
</organism>
<dbReference type="Proteomes" id="UP000595296">
    <property type="component" value="Chromosome"/>
</dbReference>
<accession>A0A9E6SQI2</accession>